<dbReference type="EMBL" id="LWQS01000032">
    <property type="protein sequence ID" value="OAN48371.1"/>
    <property type="molecule type" value="Genomic_DNA"/>
</dbReference>
<dbReference type="RefSeq" id="WP_066783087.1">
    <property type="nucleotide sequence ID" value="NZ_LWQS01000032.1"/>
</dbReference>
<dbReference type="STRING" id="1707952.A6A03_08295"/>
<dbReference type="AlphaFoldDB" id="A0A178MI31"/>
<keyword evidence="1" id="KW-0378">Hydrolase</keyword>
<organism evidence="1 2">
    <name type="scientific">Chloroflexus islandicus</name>
    <dbReference type="NCBI Taxonomy" id="1707952"/>
    <lineage>
        <taxon>Bacteria</taxon>
        <taxon>Bacillati</taxon>
        <taxon>Chloroflexota</taxon>
        <taxon>Chloroflexia</taxon>
        <taxon>Chloroflexales</taxon>
        <taxon>Chloroflexineae</taxon>
        <taxon>Chloroflexaceae</taxon>
        <taxon>Chloroflexus</taxon>
    </lineage>
</organism>
<protein>
    <submittedName>
        <fullName evidence="1">Hydrogenase maturation protease</fullName>
    </submittedName>
</protein>
<evidence type="ECO:0000313" key="2">
    <source>
        <dbReference type="Proteomes" id="UP000078287"/>
    </source>
</evidence>
<evidence type="ECO:0000313" key="1">
    <source>
        <dbReference type="EMBL" id="OAN48371.1"/>
    </source>
</evidence>
<keyword evidence="1" id="KW-0645">Protease</keyword>
<dbReference type="GO" id="GO:0006508">
    <property type="term" value="P:proteolysis"/>
    <property type="evidence" value="ECO:0007669"/>
    <property type="project" value="UniProtKB-KW"/>
</dbReference>
<keyword evidence="2" id="KW-1185">Reference proteome</keyword>
<comment type="caution">
    <text evidence="1">The sequence shown here is derived from an EMBL/GenBank/DDBJ whole genome shotgun (WGS) entry which is preliminary data.</text>
</comment>
<name>A0A178MI31_9CHLR</name>
<reference evidence="1 2" key="1">
    <citation type="submission" date="2016-04" db="EMBL/GenBank/DDBJ databases">
        <title>Chloroflexus islandicus sp. nov., a thermophilic filamentous anoxygenic phototrophic bacterium from geyser Strokkur (Iceland).</title>
        <authorList>
            <person name="Gaisin V.A."/>
            <person name="Kalashnikov A.M."/>
            <person name="Sukhacheva M.V."/>
            <person name="Grouzdev D.S."/>
            <person name="Ivanov T.M."/>
            <person name="Kuznetsov B."/>
            <person name="Gorlenko V.M."/>
        </authorList>
    </citation>
    <scope>NUCLEOTIDE SEQUENCE [LARGE SCALE GENOMIC DNA]</scope>
    <source>
        <strain evidence="2">isl-2</strain>
    </source>
</reference>
<sequence>MESWLLELTAQGYLHLPAALAQRYFPADLLVALPRDGEIWLAPLRGPAAGGLLLKQRNARGDRSVLIWEVLPPATPPGPRRAVWDDDHGVLRMALSPEPEHTL</sequence>
<proteinExistence type="predicted"/>
<dbReference type="Proteomes" id="UP000078287">
    <property type="component" value="Unassembled WGS sequence"/>
</dbReference>
<dbReference type="OrthoDB" id="8081572at2"/>
<gene>
    <name evidence="1" type="ORF">A6A03_08295</name>
</gene>
<dbReference type="GO" id="GO:0008233">
    <property type="term" value="F:peptidase activity"/>
    <property type="evidence" value="ECO:0007669"/>
    <property type="project" value="UniProtKB-KW"/>
</dbReference>
<accession>A0A178MI31</accession>